<dbReference type="Proteomes" id="UP000517523">
    <property type="component" value="Unassembled WGS sequence"/>
</dbReference>
<dbReference type="PANTHER" id="PTHR30055">
    <property type="entry name" value="HTH-TYPE TRANSCRIPTIONAL REGULATOR RUTR"/>
    <property type="match status" value="1"/>
</dbReference>
<dbReference type="RefSeq" id="WP_183582765.1">
    <property type="nucleotide sequence ID" value="NZ_JACHXJ010000002.1"/>
</dbReference>
<organism evidence="4 5">
    <name type="scientific">Paenibacillus rhizosphaerae</name>
    <dbReference type="NCBI Taxonomy" id="297318"/>
    <lineage>
        <taxon>Bacteria</taxon>
        <taxon>Bacillati</taxon>
        <taxon>Bacillota</taxon>
        <taxon>Bacilli</taxon>
        <taxon>Bacillales</taxon>
        <taxon>Paenibacillaceae</taxon>
        <taxon>Paenibacillus</taxon>
    </lineage>
</organism>
<sequence>MSDTGRKKTNRDLLAEERRQQILDIARRLFAEKGFHATSMRELNKEIGMAEALTYHYFPGGKYEILQAVLQNSQEKRMANILTSFSSTFRDDTPLREVLLNAIDGFYERFMNDKEYFQILLRERSLVEHEQLKWLNRMAEQPFEALVHFLKRRAELDEIRQMDFEMAASQLISHVAIGAFQHILFGKERDSAQLERMVDFYVKMWST</sequence>
<dbReference type="EMBL" id="JACHXJ010000002">
    <property type="protein sequence ID" value="MBB3128618.1"/>
    <property type="molecule type" value="Genomic_DNA"/>
</dbReference>
<dbReference type="PROSITE" id="PS50977">
    <property type="entry name" value="HTH_TETR_2"/>
    <property type="match status" value="1"/>
</dbReference>
<dbReference type="AlphaFoldDB" id="A0A839TT97"/>
<gene>
    <name evidence="4" type="ORF">FHS19_003272</name>
</gene>
<dbReference type="SUPFAM" id="SSF48498">
    <property type="entry name" value="Tetracyclin repressor-like, C-terminal domain"/>
    <property type="match status" value="1"/>
</dbReference>
<proteinExistence type="predicted"/>
<protein>
    <submittedName>
        <fullName evidence="4">AcrR family transcriptional regulator</fullName>
    </submittedName>
</protein>
<dbReference type="InterPro" id="IPR009057">
    <property type="entry name" value="Homeodomain-like_sf"/>
</dbReference>
<comment type="caution">
    <text evidence="4">The sequence shown here is derived from an EMBL/GenBank/DDBJ whole genome shotgun (WGS) entry which is preliminary data.</text>
</comment>
<evidence type="ECO:0000256" key="2">
    <source>
        <dbReference type="PROSITE-ProRule" id="PRU00335"/>
    </source>
</evidence>
<dbReference type="InterPro" id="IPR050109">
    <property type="entry name" value="HTH-type_TetR-like_transc_reg"/>
</dbReference>
<dbReference type="GO" id="GO:0003700">
    <property type="term" value="F:DNA-binding transcription factor activity"/>
    <property type="evidence" value="ECO:0007669"/>
    <property type="project" value="TreeGrafter"/>
</dbReference>
<name>A0A839TT97_9BACL</name>
<feature type="domain" description="HTH tetR-type" evidence="3">
    <location>
        <begin position="16"/>
        <end position="76"/>
    </location>
</feature>
<dbReference type="SUPFAM" id="SSF46689">
    <property type="entry name" value="Homeodomain-like"/>
    <property type="match status" value="1"/>
</dbReference>
<dbReference type="Pfam" id="PF00440">
    <property type="entry name" value="TetR_N"/>
    <property type="match status" value="1"/>
</dbReference>
<dbReference type="Gene3D" id="1.10.357.10">
    <property type="entry name" value="Tetracycline Repressor, domain 2"/>
    <property type="match status" value="1"/>
</dbReference>
<dbReference type="PANTHER" id="PTHR30055:SF226">
    <property type="entry name" value="HTH-TYPE TRANSCRIPTIONAL REGULATOR PKSA"/>
    <property type="match status" value="1"/>
</dbReference>
<evidence type="ECO:0000313" key="4">
    <source>
        <dbReference type="EMBL" id="MBB3128618.1"/>
    </source>
</evidence>
<accession>A0A839TT97</accession>
<dbReference type="GO" id="GO:0000976">
    <property type="term" value="F:transcription cis-regulatory region binding"/>
    <property type="evidence" value="ECO:0007669"/>
    <property type="project" value="TreeGrafter"/>
</dbReference>
<keyword evidence="1 2" id="KW-0238">DNA-binding</keyword>
<evidence type="ECO:0000256" key="1">
    <source>
        <dbReference type="ARBA" id="ARBA00023125"/>
    </source>
</evidence>
<evidence type="ECO:0000259" key="3">
    <source>
        <dbReference type="PROSITE" id="PS50977"/>
    </source>
</evidence>
<dbReference type="InterPro" id="IPR036271">
    <property type="entry name" value="Tet_transcr_reg_TetR-rel_C_sf"/>
</dbReference>
<reference evidence="4 5" key="1">
    <citation type="submission" date="2020-08" db="EMBL/GenBank/DDBJ databases">
        <title>Genomic Encyclopedia of Type Strains, Phase III (KMG-III): the genomes of soil and plant-associated and newly described type strains.</title>
        <authorList>
            <person name="Whitman W."/>
        </authorList>
    </citation>
    <scope>NUCLEOTIDE SEQUENCE [LARGE SCALE GENOMIC DNA]</scope>
    <source>
        <strain evidence="4 5">CECT 5831</strain>
    </source>
</reference>
<feature type="DNA-binding region" description="H-T-H motif" evidence="2">
    <location>
        <begin position="39"/>
        <end position="58"/>
    </location>
</feature>
<dbReference type="InterPro" id="IPR001647">
    <property type="entry name" value="HTH_TetR"/>
</dbReference>
<evidence type="ECO:0000313" key="5">
    <source>
        <dbReference type="Proteomes" id="UP000517523"/>
    </source>
</evidence>